<feature type="compositionally biased region" description="Basic and acidic residues" evidence="1">
    <location>
        <begin position="88"/>
        <end position="100"/>
    </location>
</feature>
<organism evidence="2 3">
    <name type="scientific">Gluconacetobacter sacchari</name>
    <dbReference type="NCBI Taxonomy" id="92759"/>
    <lineage>
        <taxon>Bacteria</taxon>
        <taxon>Pseudomonadati</taxon>
        <taxon>Pseudomonadota</taxon>
        <taxon>Alphaproteobacteria</taxon>
        <taxon>Acetobacterales</taxon>
        <taxon>Acetobacteraceae</taxon>
        <taxon>Gluconacetobacter</taxon>
    </lineage>
</organism>
<reference evidence="2 3" key="1">
    <citation type="submission" date="2020-04" db="EMBL/GenBank/DDBJ databases">
        <title>Description of novel Gluconacetobacter.</title>
        <authorList>
            <person name="Sombolestani A."/>
        </authorList>
    </citation>
    <scope>NUCLEOTIDE SEQUENCE [LARGE SCALE GENOMIC DNA]</scope>
    <source>
        <strain evidence="2 3">LMG 19747</strain>
    </source>
</reference>
<dbReference type="AlphaFoldDB" id="A0A7W4IEV0"/>
<name>A0A7W4IEV0_9PROT</name>
<dbReference type="RefSeq" id="WP_182998429.1">
    <property type="nucleotide sequence ID" value="NZ_JABEQJ010000022.1"/>
</dbReference>
<sequence>MSAAPSPALEQRLNDLAMRLVRTEALLTALRDDEKAEREASDRSIQSLRESIGAQSVRIQDLGARLDKPQETQQLSGRRATRVNVPAPREKDDGKTERAEAPPSLPRYHVVAGGPDMVMLHGVGNNDATFALRDIVPGYGHINAIEQEGDRWIVRTDKGLIK</sequence>
<dbReference type="Proteomes" id="UP000589085">
    <property type="component" value="Unassembled WGS sequence"/>
</dbReference>
<comment type="caution">
    <text evidence="2">The sequence shown here is derived from an EMBL/GenBank/DDBJ whole genome shotgun (WGS) entry which is preliminary data.</text>
</comment>
<evidence type="ECO:0000256" key="1">
    <source>
        <dbReference type="SAM" id="MobiDB-lite"/>
    </source>
</evidence>
<evidence type="ECO:0000313" key="3">
    <source>
        <dbReference type="Proteomes" id="UP000589085"/>
    </source>
</evidence>
<dbReference type="EMBL" id="JABEQJ010000022">
    <property type="protein sequence ID" value="MBB2161598.1"/>
    <property type="molecule type" value="Genomic_DNA"/>
</dbReference>
<proteinExistence type="predicted"/>
<accession>A0A7W4IEV0</accession>
<gene>
    <name evidence="2" type="ORF">HLH48_15700</name>
</gene>
<evidence type="ECO:0000313" key="2">
    <source>
        <dbReference type="EMBL" id="MBB2161598.1"/>
    </source>
</evidence>
<protein>
    <submittedName>
        <fullName evidence="2">Uncharacterized protein</fullName>
    </submittedName>
</protein>
<feature type="region of interest" description="Disordered" evidence="1">
    <location>
        <begin position="60"/>
        <end position="106"/>
    </location>
</feature>